<feature type="compositionally biased region" description="Basic and acidic residues" evidence="2">
    <location>
        <begin position="2481"/>
        <end position="2499"/>
    </location>
</feature>
<feature type="region of interest" description="Disordered" evidence="2">
    <location>
        <begin position="2863"/>
        <end position="2894"/>
    </location>
</feature>
<feature type="compositionally biased region" description="Basic and acidic residues" evidence="2">
    <location>
        <begin position="128"/>
        <end position="142"/>
    </location>
</feature>
<feature type="compositionally biased region" description="Basic residues" evidence="2">
    <location>
        <begin position="1095"/>
        <end position="1114"/>
    </location>
</feature>
<feature type="compositionally biased region" description="Low complexity" evidence="2">
    <location>
        <begin position="333"/>
        <end position="344"/>
    </location>
</feature>
<evidence type="ECO:0000256" key="1">
    <source>
        <dbReference type="PROSITE-ProRule" id="PRU00042"/>
    </source>
</evidence>
<keyword evidence="1" id="KW-0479">Metal-binding</keyword>
<feature type="compositionally biased region" description="Polar residues" evidence="2">
    <location>
        <begin position="175"/>
        <end position="190"/>
    </location>
</feature>
<feature type="compositionally biased region" description="Low complexity" evidence="2">
    <location>
        <begin position="3518"/>
        <end position="3531"/>
    </location>
</feature>
<dbReference type="Gene3D" id="3.30.160.60">
    <property type="entry name" value="Classic Zinc Finger"/>
    <property type="match status" value="2"/>
</dbReference>
<feature type="compositionally biased region" description="Low complexity" evidence="2">
    <location>
        <begin position="2215"/>
        <end position="2227"/>
    </location>
</feature>
<feature type="compositionally biased region" description="Basic residues" evidence="2">
    <location>
        <begin position="2737"/>
        <end position="2754"/>
    </location>
</feature>
<feature type="compositionally biased region" description="Basic and acidic residues" evidence="2">
    <location>
        <begin position="2343"/>
        <end position="2357"/>
    </location>
</feature>
<feature type="compositionally biased region" description="Basic and acidic residues" evidence="2">
    <location>
        <begin position="996"/>
        <end position="1011"/>
    </location>
</feature>
<dbReference type="InterPro" id="IPR039270">
    <property type="entry name" value="ZNF469"/>
</dbReference>
<feature type="compositionally biased region" description="Pro residues" evidence="2">
    <location>
        <begin position="2240"/>
        <end position="2250"/>
    </location>
</feature>
<feature type="compositionally biased region" description="Polar residues" evidence="2">
    <location>
        <begin position="3563"/>
        <end position="3599"/>
    </location>
</feature>
<feature type="compositionally biased region" description="Low complexity" evidence="2">
    <location>
        <begin position="778"/>
        <end position="794"/>
    </location>
</feature>
<feature type="domain" description="C2H2-type" evidence="3">
    <location>
        <begin position="2967"/>
        <end position="2994"/>
    </location>
</feature>
<dbReference type="SMART" id="SM00355">
    <property type="entry name" value="ZnF_C2H2"/>
    <property type="match status" value="8"/>
</dbReference>
<feature type="compositionally biased region" description="Low complexity" evidence="2">
    <location>
        <begin position="587"/>
        <end position="621"/>
    </location>
</feature>
<feature type="compositionally biased region" description="Low complexity" evidence="2">
    <location>
        <begin position="3140"/>
        <end position="3152"/>
    </location>
</feature>
<feature type="compositionally biased region" description="Low complexity" evidence="2">
    <location>
        <begin position="2066"/>
        <end position="2087"/>
    </location>
</feature>
<feature type="region of interest" description="Disordered" evidence="2">
    <location>
        <begin position="1540"/>
        <end position="1623"/>
    </location>
</feature>
<feature type="region of interest" description="Disordered" evidence="2">
    <location>
        <begin position="2004"/>
        <end position="2097"/>
    </location>
</feature>
<feature type="region of interest" description="Disordered" evidence="2">
    <location>
        <begin position="3351"/>
        <end position="3746"/>
    </location>
</feature>
<feature type="compositionally biased region" description="Basic and acidic residues" evidence="2">
    <location>
        <begin position="3363"/>
        <end position="3380"/>
    </location>
</feature>
<dbReference type="GO" id="GO:0008270">
    <property type="term" value="F:zinc ion binding"/>
    <property type="evidence" value="ECO:0007669"/>
    <property type="project" value="UniProtKB-KW"/>
</dbReference>
<organism evidence="4 5">
    <name type="scientific">Sus scrofa</name>
    <name type="common">Pig</name>
    <dbReference type="NCBI Taxonomy" id="9823"/>
    <lineage>
        <taxon>Eukaryota</taxon>
        <taxon>Metazoa</taxon>
        <taxon>Chordata</taxon>
        <taxon>Craniata</taxon>
        <taxon>Vertebrata</taxon>
        <taxon>Euteleostomi</taxon>
        <taxon>Mammalia</taxon>
        <taxon>Eutheria</taxon>
        <taxon>Laurasiatheria</taxon>
        <taxon>Artiodactyla</taxon>
        <taxon>Suina</taxon>
        <taxon>Suidae</taxon>
        <taxon>Sus</taxon>
    </lineage>
</organism>
<feature type="region of interest" description="Disordered" evidence="2">
    <location>
        <begin position="2568"/>
        <end position="2716"/>
    </location>
</feature>
<sequence>MPGEQPLGAPPPTMTGDLQPCPAASGTGGSPKCPAEIGVLAGRTSKAVGGGTQGTDAPKTQVRPAGRVGGRAPLPSTQCLSSTLAKGSRPRAPTGRSLALARARQAGRADGGAPQPHSLSIAGSRPRPAMDEKTLEGARPPDAEVPLGPGADACLRPGQPRARASPAPDELSFQKCFQETPSSFTSTNYTSPSATPGPPAPQSSGASPGRPAAYPEFQASEAVAWPPSADSSFPGARLGAAPAEPEPFPEGGSPGVLAFQFPFPELPAAGPRPFPEDATGPEDAKRALVFAFHQPRGVWLEEPVGTGQSYPLPTRPAPPPPPCYPGQPGGLDPPGDLGSALAPPGAAPPAPGPFSESTATFQDGLRESVTKVLPEKPLSVRDGVGSPRAPPNSLPQRHFARQAYGSPAASRVGSSPGSRDTELAASGPPSTRLPQLWDPTPAPYPTAVLGPPASATSAFFETQPSSGQRLSLPQSPPVPWPPVLPASGPSPHQMEMMNQLPFPPGVPEWQGGNQGALGAASKTPGPGEKLAVLRNSPGQHSGGSPGLFTYNGLKDPGAQPLFFGVAPPQASPRGTPGLPPPRVVGASPSESPLPSPATHTASSSTCSSLSPLSSSPANPSSEESQLPGPLGPSAFFLPPAPPQETGSPFPSPEPSHALPLHCQPELAKGFPFCTEGLEAEGAFKCLEETPFPSSGLEVGSGRLEGFPQEPPPYSAHHFPLSSASLDQLDVLLTCRQCDRNYSSLAAFLGHRQFCSLLLAKAKDGHQQPPGLPAPPAAPSTQAAPKAPAAGGPSPLSHTKTAPLLLGADIRPEGKDEPLRTSFLPGLATAPFPLPAADLDLEDAAKLDSLITEALNGLEYQSDNPEIDSSFIDVFTDEEPSGPRAPAVGQPPKTRVGAVPENKAQPPLPATDALLAPQPLRPGEGAGPRPKTRSLGPAPAEADGPGLASQQRRGKRFKLFQKELDPAHTAKRPGGGTRATRLRPRRKGGRAEPPPPRPRDLRTQAPKSRADAAGRALLVETRSSKRLRLSPGQDPRRGRARGGAWSKEFIQKIVQQKNRARKPQGPPGPAAGSRGSGLRECHCASESEEEDGPRPRGSRCRGRPRPSGRRWRRGEKRKEVDLAPGAREDGQQQKPRKVVRQEAARHGGCPGPEELGRPWPSPIERPEAQGPSHGPEERRPQHRPQVLTGAETPEKEQVSPDDLQDADHPEMAKRLSLDTTDLGRGTPSSSPGTCGGGGAHPPAPEPPQPSRRDAVLPLESSATLGAPRCSEPAVSLDGQERPAAPPGEAPVPVADAADTAHPEPHALFLRTPSLGCDPVLIHGDSLGVPAAPKGPHPHSRPPNKSFLSSKGLAGFFHEDLCSQPSAPDSLPASRPRLCQDGADARSREPAPPGEPPYTVVMSPGKAESPLALEPTALFSGLPTDSFHLPIYSSPSGGRDSPVPRACAPPPPRTAHIDAPGTAFPPEKGWSVLEEGRPVLPSHPGPYPGLSEETASGQECPKEAATAADLPAAPGEVAACSSAFAGQLSEDELEIKKLVTELESQLQSRGAPEAPGRQPGARVARPGGLSPHPEGVGAAGATPGSALGSPQEEWPPFHLGEAALPSGTHKDVVSGGPFSPIGASLSCQPLQRTRVCKTGLPRAEGDLGTPCSPEPRDSLTAPRSPKPEPSLAQNKGAAGTQHGQDLALLPPCARRGGLSPGSCRESPELEAFSSPVAPLAPGLACQGATPPSGASHSHAPEGHSVSSTAGLEGAGPLCLVAGDLGLEGNEVCVTSGASPSHACMPDPSPDRRPQGPAASPLHQLQLLVARAAEREDNTLALQGAPPADTQSLQHSHPSDLGGDGTEVGEAAYRPARGFPRTMRMTAAPAGARRHLGPEGEGQLCSLGQAEKPAGQVEASQRQREGQGRPELLRDLAAASAHPETTAARLAGAADRPGGQLQGSRAAVGLWNEAQATPSPTGSEAGSSSPASPAAHPRHSPGPHTRERASGPRLQKPLLFAAESPAPPLRDLASCTSTPTAAATPHPRGLEPPPQEDAPTAPAAEPGGQPPASPSCRDPTSLQPPAAPSPAQAAPKRADCTPAPTDAGAPPAVPPPLRTSLCGLSKGSLAPCPLLGNCRPLEDPPQGQPGFISVLTPAFGGDRPGGHMSRTLEGSGRIRPREAPACATRPPAARAVSPKETVEAAALPRTPTTGGLGAVRGPRAAWPDPKAAPPNSPPSGITTGPSSESSGNREGQGVTAVPTDPPPQGPSGPDPHSCPEGEASASLQGQEGVEVPSGVTKMSEANTRGLPVTRPSAELGPGGATPSSRAGDSRPCSPQSLGDSLYLRPQGHSLGPQDARQKPRGLKKEPVVTENGHWRDSAPSGQPVTCEVCWASFRSGPGLSRHRARKHGLHRGAASQPSPPAPPAPQPGEPAAQTGHPPGKKSRRAPGKEKLRHLARDLSQAVGPPPPRGPSVLGAPGCPLSQEPHPPGLGKHGVDVQPAEPRKRDRLERAGPHPKQAEKGGGQRRGRPPADPPSQPEGRSNRKARRKPRARRPREEGGPQAPPDVTSESSGWNPSAAIVVSVAPLSGRLSPETEQETRATQLPLTATELEGTPARKSPGDWVASPGMVEGVSPGEEPGGRTAALARGSWRPRETRMSGVGKEPSRAAGGGPTGDGRAAESGPEQDGREGPPETHGSEAGGSISSCFQGLLHSPGDRAQGPVGTAAGVPSPRLQDPLSLFDDEAAFSQLFPLGGRLAQKKQPRVYGKRCKKPKPPARPEPSGQVGGGALSSARLPTDLSDSGSLCLSHEDPWGDEATGVPESFLLEGFLSSKVPGIDPWAPGPSLWTLEPEAEANPCHTEDHRSDNIPELHMVPAAWRGLEMQPPTDEATSSPGDASPEPPNLEREHYDLGVPGSTVDLETLGAKLEMQNLCFLGPREDPAGLPGGSVLDLQATASSQDPRSSTEEAARASKAPGGGQQAKAGRASYKCRVCFQRFHGLGELDLHKLAHSPSPPPTCYMCVERRFGSRELLREHLQEKHVQSKAGLWACGMCLREVADVWMYNEHLREHAVRFARKGQARRSFGDLPGCWEGDSVVPRFLSGIAEQASKPHKGKRSTSKADGGPAEAAEQDLGAGRGCPRERPRPKAREESSDPHGAGSPAACANPAPLGAASSPDACPDGEPLLPAVAVHQDCKDPARDCHHCGKRFPKPFKLQRHLAVHSPQRVYLCPQCPRVYPEHRELRAHLDGEHGLSGELELQHTPLYACELCANVTHISKRSFVCSSCNYTFAKKEQFDRHMDKHRRRGQQPFTFRGVRRPGAPGQKASARESSLPSKRRRVAVASSPRRSDVSLCSSPALSEGSLSARLQPCPEAAPSATAEQPRTPERPIDPVGHPVRDGDLPSDLLPLSLAPFPVASPDGKEGHKLDQALESSEDLGSPGPFLQQALPLGGCLPRPGARGQDDEGKGAASPSSEKPRTPSAPGKRAPGHRPEAPSLLWEEKQGSTSPMVLVGGTGGPSHRGSATKPGGGRGSSKDRPASSSPSRAPRFPGPLKKAVASPTPRELAHGTEDGPKPATRKAKPGPSSQSAGGPQQGTKTAGGSQPQPASGQLQSETATTPAKPNCPGQGPAPAKGYPKGPREAGDQGPKRSLGSREDRDMSEKTRKGRALGPTRNEAAGSLGRGPSVPDRPARTPRKQATPSRVLPAKPRPSSQNSETPPQPSELRKGEPSHIQGVGRRGKEGLGKTLPQARPLHRPPRRGGAVHGAELATSRACRTAESQNHLLSQLFGQRLTSFKIPLKKDSCE</sequence>
<dbReference type="SUPFAM" id="SSF57667">
    <property type="entry name" value="beta-beta-alpha zinc fingers"/>
    <property type="match status" value="1"/>
</dbReference>
<feature type="compositionally biased region" description="Pro residues" evidence="2">
    <location>
        <begin position="474"/>
        <end position="484"/>
    </location>
</feature>
<feature type="compositionally biased region" description="Polar residues" evidence="2">
    <location>
        <begin position="454"/>
        <end position="469"/>
    </location>
</feature>
<feature type="compositionally biased region" description="Basic and acidic residues" evidence="2">
    <location>
        <begin position="3399"/>
        <end position="3408"/>
    </location>
</feature>
<dbReference type="Ensembl" id="ENSSSCT00015047770.1">
    <property type="protein sequence ID" value="ENSSSCP00015018934.1"/>
    <property type="gene ID" value="ENSSSCG00015036003.1"/>
</dbReference>
<feature type="region of interest" description="Disordered" evidence="2">
    <location>
        <begin position="2376"/>
        <end position="2555"/>
    </location>
</feature>
<feature type="compositionally biased region" description="Low complexity" evidence="2">
    <location>
        <begin position="1955"/>
        <end position="1972"/>
    </location>
</feature>
<feature type="compositionally biased region" description="Basic and acidic residues" evidence="2">
    <location>
        <begin position="2665"/>
        <end position="2676"/>
    </location>
</feature>
<accession>A0A8D0NI02</accession>
<evidence type="ECO:0000256" key="2">
    <source>
        <dbReference type="SAM" id="MobiDB-lite"/>
    </source>
</evidence>
<feature type="region of interest" description="Disordered" evidence="2">
    <location>
        <begin position="1326"/>
        <end position="1402"/>
    </location>
</feature>
<name>A0A8D0NI02_PIG</name>
<feature type="compositionally biased region" description="Pro residues" evidence="2">
    <location>
        <begin position="2398"/>
        <end position="2409"/>
    </location>
</feature>
<dbReference type="PROSITE" id="PS50157">
    <property type="entry name" value="ZINC_FINGER_C2H2_2"/>
    <property type="match status" value="3"/>
</dbReference>
<feature type="compositionally biased region" description="Low complexity" evidence="2">
    <location>
        <begin position="2034"/>
        <end position="2044"/>
    </location>
</feature>
<feature type="region of interest" description="Disordered" evidence="2">
    <location>
        <begin position="1"/>
        <end position="282"/>
    </location>
</feature>
<feature type="region of interest" description="Disordered" evidence="2">
    <location>
        <begin position="1952"/>
        <end position="1989"/>
    </location>
</feature>
<feature type="region of interest" description="Disordered" evidence="2">
    <location>
        <begin position="2123"/>
        <end position="2364"/>
    </location>
</feature>
<dbReference type="InterPro" id="IPR036236">
    <property type="entry name" value="Znf_C2H2_sf"/>
</dbReference>
<dbReference type="Proteomes" id="UP000694726">
    <property type="component" value="Unplaced"/>
</dbReference>
<feature type="compositionally biased region" description="Basic and acidic residues" evidence="2">
    <location>
        <begin position="1204"/>
        <end position="1215"/>
    </location>
</feature>
<feature type="compositionally biased region" description="Basic and acidic residues" evidence="2">
    <location>
        <begin position="3543"/>
        <end position="3552"/>
    </location>
</feature>
<feature type="compositionally biased region" description="Pro residues" evidence="2">
    <location>
        <begin position="313"/>
        <end position="325"/>
    </location>
</feature>
<feature type="compositionally biased region" description="Basic and acidic residues" evidence="2">
    <location>
        <begin position="3118"/>
        <end position="3133"/>
    </location>
</feature>
<feature type="compositionally biased region" description="Low complexity" evidence="2">
    <location>
        <begin position="2606"/>
        <end position="2616"/>
    </location>
</feature>
<feature type="region of interest" description="Disordered" evidence="2">
    <location>
        <begin position="2731"/>
        <end position="2793"/>
    </location>
</feature>
<evidence type="ECO:0000313" key="5">
    <source>
        <dbReference type="Proteomes" id="UP000694726"/>
    </source>
</evidence>
<feature type="region of interest" description="Disordered" evidence="2">
    <location>
        <begin position="874"/>
        <end position="1299"/>
    </location>
</feature>
<feature type="compositionally biased region" description="Polar residues" evidence="2">
    <location>
        <begin position="2302"/>
        <end position="2319"/>
    </location>
</feature>
<feature type="region of interest" description="Disordered" evidence="2">
    <location>
        <begin position="1427"/>
        <end position="1507"/>
    </location>
</feature>
<feature type="domain" description="C2H2-type" evidence="3">
    <location>
        <begin position="3179"/>
        <end position="3206"/>
    </location>
</feature>
<feature type="compositionally biased region" description="Basic residues" evidence="2">
    <location>
        <begin position="2381"/>
        <end position="2391"/>
    </location>
</feature>
<dbReference type="Pfam" id="PF00096">
    <property type="entry name" value="zf-C2H2"/>
    <property type="match status" value="1"/>
</dbReference>
<feature type="compositionally biased region" description="Polar residues" evidence="2">
    <location>
        <begin position="75"/>
        <end position="85"/>
    </location>
</feature>
<protein>
    <recommendedName>
        <fullName evidence="3">C2H2-type domain-containing protein</fullName>
    </recommendedName>
</protein>
<feature type="compositionally biased region" description="Low complexity" evidence="2">
    <location>
        <begin position="95"/>
        <end position="113"/>
    </location>
</feature>
<feature type="compositionally biased region" description="Basic and acidic residues" evidence="2">
    <location>
        <begin position="2427"/>
        <end position="2437"/>
    </location>
</feature>
<feature type="region of interest" description="Disordered" evidence="2">
    <location>
        <begin position="1636"/>
        <end position="1750"/>
    </location>
</feature>
<feature type="compositionally biased region" description="Low complexity" evidence="2">
    <location>
        <begin position="2160"/>
        <end position="2172"/>
    </location>
</feature>
<feature type="compositionally biased region" description="Low complexity" evidence="2">
    <location>
        <begin position="2010"/>
        <end position="2022"/>
    </location>
</feature>
<feature type="region of interest" description="Disordered" evidence="2">
    <location>
        <begin position="2923"/>
        <end position="2961"/>
    </location>
</feature>
<dbReference type="PANTHER" id="PTHR21465:SF2">
    <property type="entry name" value="ZINC FINGER PROTEIN 469"/>
    <property type="match status" value="1"/>
</dbReference>
<feature type="region of interest" description="Disordered" evidence="2">
    <location>
        <begin position="3276"/>
        <end position="3335"/>
    </location>
</feature>
<feature type="compositionally biased region" description="Low complexity" evidence="2">
    <location>
        <begin position="3604"/>
        <end position="3616"/>
    </location>
</feature>
<feature type="region of interest" description="Disordered" evidence="2">
    <location>
        <begin position="300"/>
        <end position="658"/>
    </location>
</feature>
<dbReference type="InterPro" id="IPR013087">
    <property type="entry name" value="Znf_C2H2_type"/>
</dbReference>
<feature type="compositionally biased region" description="Basic and acidic residues" evidence="2">
    <location>
        <begin position="1115"/>
        <end position="1130"/>
    </location>
</feature>
<feature type="compositionally biased region" description="Basic and acidic residues" evidence="2">
    <location>
        <begin position="3617"/>
        <end position="3642"/>
    </location>
</feature>
<feature type="region of interest" description="Disordered" evidence="2">
    <location>
        <begin position="1773"/>
        <end position="1859"/>
    </location>
</feature>
<feature type="region of interest" description="Disordered" evidence="2">
    <location>
        <begin position="3084"/>
        <end position="3155"/>
    </location>
</feature>
<dbReference type="PANTHER" id="PTHR21465">
    <property type="entry name" value="ZINC FINGER PROTEIN 469"/>
    <property type="match status" value="1"/>
</dbReference>
<keyword evidence="1" id="KW-0862">Zinc</keyword>
<feature type="domain" description="C2H2-type" evidence="3">
    <location>
        <begin position="3260"/>
        <end position="3289"/>
    </location>
</feature>
<keyword evidence="1" id="KW-0863">Zinc-finger</keyword>
<evidence type="ECO:0000313" key="4">
    <source>
        <dbReference type="Ensembl" id="ENSSSCP00015018934.1"/>
    </source>
</evidence>
<dbReference type="PROSITE" id="PS00028">
    <property type="entry name" value="ZINC_FINGER_C2H2_1"/>
    <property type="match status" value="5"/>
</dbReference>
<reference evidence="4" key="1">
    <citation type="submission" date="2025-08" db="UniProtKB">
        <authorList>
            <consortium name="Ensembl"/>
        </authorList>
    </citation>
    <scope>IDENTIFICATION</scope>
</reference>
<feature type="compositionally biased region" description="Low complexity" evidence="2">
    <location>
        <begin position="202"/>
        <end position="215"/>
    </location>
</feature>
<feature type="compositionally biased region" description="Basic residues" evidence="2">
    <location>
        <begin position="2522"/>
        <end position="2533"/>
    </location>
</feature>
<feature type="compositionally biased region" description="Low complexity" evidence="2">
    <location>
        <begin position="1222"/>
        <end position="1231"/>
    </location>
</feature>
<feature type="region of interest" description="Disordered" evidence="2">
    <location>
        <begin position="764"/>
        <end position="799"/>
    </location>
</feature>
<proteinExistence type="predicted"/>
<evidence type="ECO:0000259" key="3">
    <source>
        <dbReference type="PROSITE" id="PS50157"/>
    </source>
</evidence>